<dbReference type="NCBIfam" id="NF006194">
    <property type="entry name" value="PRK08324.2-2"/>
    <property type="match status" value="1"/>
</dbReference>
<sequence length="698" mass="74568">MKDGNMPTQYDKKAVHAILKARPELSPDLAACIHVSRLLGGDPAMVLHGGGNTSVKLVEKDLFGKELRVLCIKGSGVDMAHIEPEGFAAMDLAALEPIQGIRALSDEEMENQLSRHRLNVRAPAPSVETFLHAFLPHRFVNHTHADAVLGLTNRRQAKTVVRQVLGPDVCVVAYEKSGLPLARHVAAAWEKQPAADTVVVLNHGIFTFSDDAKTACNRMLEHVRKAEAWLAAHQPTAVPETMAAPPGAVCARVVQVIRGACAHVDRQGKPTRLLADLRTDTDLVAISLDRSAQKICASGVLTPDHAIRTKNRIAYLPSIPDSDEVLKALVDKTVAAYAKEYRRYVAAHADKAECPETDPLPRVFLVAGLGLVGLGVTRKAATVAADIAAHTIRIKHRCGMDAYRAIAPQHVFDMEFWPFQLKKVAQHPALPLEGQVALVTGAAGAIGFGVADRLLAAGAVVVAADLDETGLANVCDLLSERHGKDRVESVSFDVTDYDQTERAFMKACLKMGGIDIVVPNAGIAHVATIEDLAPAAFNRVVSVNLTGTFNTIKASVPIFKRQGTGGNIIVISTKNVFDPGAAFGAYSSAKAGAHQIAKIAAIELAPLGVRTNMVNPDAVFGDAAVPSKLWELIGPDRMKARGLDPEGLKEYYRQRNLLKATVTAEHVGNVVVFFASELSPTTGASFPVDGGNAAAFPR</sequence>
<evidence type="ECO:0000259" key="3">
    <source>
        <dbReference type="SMART" id="SM01007"/>
    </source>
</evidence>
<dbReference type="PANTHER" id="PTHR43669:SF8">
    <property type="entry name" value="SHORT-CHAIN TYPE DEHYDROGENASE_REDUCTASE-RELATED"/>
    <property type="match status" value="1"/>
</dbReference>
<dbReference type="InterPro" id="IPR036291">
    <property type="entry name" value="NAD(P)-bd_dom_sf"/>
</dbReference>
<dbReference type="eggNOG" id="COG1028">
    <property type="taxonomic scope" value="Bacteria"/>
</dbReference>
<keyword evidence="2" id="KW-0560">Oxidoreductase</keyword>
<evidence type="ECO:0000256" key="1">
    <source>
        <dbReference type="ARBA" id="ARBA00006484"/>
    </source>
</evidence>
<dbReference type="Proteomes" id="UP000008561">
    <property type="component" value="Chromosome"/>
</dbReference>
<dbReference type="InterPro" id="IPR001303">
    <property type="entry name" value="Aldolase_II/adducin_N"/>
</dbReference>
<keyword evidence="5" id="KW-1185">Reference proteome</keyword>
<dbReference type="SMART" id="SM01007">
    <property type="entry name" value="Aldolase_II"/>
    <property type="match status" value="1"/>
</dbReference>
<dbReference type="RefSeq" id="WP_012175311.1">
    <property type="nucleotide sequence ID" value="NC_009943.1"/>
</dbReference>
<dbReference type="Gene3D" id="3.40.225.10">
    <property type="entry name" value="Class II aldolase/adducin N-terminal domain"/>
    <property type="match status" value="1"/>
</dbReference>
<dbReference type="STRING" id="96561.Dole_1895"/>
<dbReference type="OrthoDB" id="9774430at2"/>
<dbReference type="eggNOG" id="COG3347">
    <property type="taxonomic scope" value="Bacteria"/>
</dbReference>
<dbReference type="GO" id="GO:0016491">
    <property type="term" value="F:oxidoreductase activity"/>
    <property type="evidence" value="ECO:0007669"/>
    <property type="project" value="UniProtKB-KW"/>
</dbReference>
<dbReference type="KEGG" id="dol:Dole_1895"/>
<dbReference type="PANTHER" id="PTHR43669">
    <property type="entry name" value="5-KETO-D-GLUCONATE 5-REDUCTASE"/>
    <property type="match status" value="1"/>
</dbReference>
<organism evidence="4 5">
    <name type="scientific">Desulfosudis oleivorans (strain DSM 6200 / JCM 39069 / Hxd3)</name>
    <name type="common">Desulfococcus oleovorans</name>
    <dbReference type="NCBI Taxonomy" id="96561"/>
    <lineage>
        <taxon>Bacteria</taxon>
        <taxon>Pseudomonadati</taxon>
        <taxon>Thermodesulfobacteriota</taxon>
        <taxon>Desulfobacteria</taxon>
        <taxon>Desulfobacterales</taxon>
        <taxon>Desulfosudaceae</taxon>
        <taxon>Desulfosudis</taxon>
    </lineage>
</organism>
<dbReference type="FunFam" id="3.40.50.720:FF:000084">
    <property type="entry name" value="Short-chain dehydrogenase reductase"/>
    <property type="match status" value="1"/>
</dbReference>
<reference evidence="4 5" key="1">
    <citation type="submission" date="2007-10" db="EMBL/GenBank/DDBJ databases">
        <title>Complete sequence of Desulfococcus oleovorans Hxd3.</title>
        <authorList>
            <consortium name="US DOE Joint Genome Institute"/>
            <person name="Copeland A."/>
            <person name="Lucas S."/>
            <person name="Lapidus A."/>
            <person name="Barry K."/>
            <person name="Glavina del Rio T."/>
            <person name="Dalin E."/>
            <person name="Tice H."/>
            <person name="Pitluck S."/>
            <person name="Kiss H."/>
            <person name="Brettin T."/>
            <person name="Bruce D."/>
            <person name="Detter J.C."/>
            <person name="Han C."/>
            <person name="Schmutz J."/>
            <person name="Larimer F."/>
            <person name="Land M."/>
            <person name="Hauser L."/>
            <person name="Kyrpides N."/>
            <person name="Kim E."/>
            <person name="Wawrik B."/>
            <person name="Richardson P."/>
        </authorList>
    </citation>
    <scope>NUCLEOTIDE SEQUENCE [LARGE SCALE GENOMIC DNA]</scope>
    <source>
        <strain evidence="5">DSM 6200 / JCM 39069 / Hxd3</strain>
    </source>
</reference>
<evidence type="ECO:0000313" key="4">
    <source>
        <dbReference type="EMBL" id="ABW67699.1"/>
    </source>
</evidence>
<dbReference type="InterPro" id="IPR002347">
    <property type="entry name" value="SDR_fam"/>
</dbReference>
<evidence type="ECO:0000256" key="2">
    <source>
        <dbReference type="ARBA" id="ARBA00023002"/>
    </source>
</evidence>
<protein>
    <submittedName>
        <fullName evidence="4">Short-chain dehydrogenase/reductase SDR</fullName>
    </submittedName>
</protein>
<comment type="similarity">
    <text evidence="1">Belongs to the short-chain dehydrogenases/reductases (SDR) family.</text>
</comment>
<name>A8ZSG2_DESOH</name>
<dbReference type="InterPro" id="IPR036409">
    <property type="entry name" value="Aldolase_II/adducin_N_sf"/>
</dbReference>
<proteinExistence type="inferred from homology"/>
<dbReference type="HOGENOM" id="CLU_024866_0_0_7"/>
<dbReference type="AlphaFoldDB" id="A8ZSG2"/>
<dbReference type="Gene3D" id="3.40.50.720">
    <property type="entry name" value="NAD(P)-binding Rossmann-like Domain"/>
    <property type="match status" value="1"/>
</dbReference>
<dbReference type="Pfam" id="PF00596">
    <property type="entry name" value="Aldolase_II"/>
    <property type="match status" value="1"/>
</dbReference>
<accession>A8ZSG2</accession>
<evidence type="ECO:0000313" key="5">
    <source>
        <dbReference type="Proteomes" id="UP000008561"/>
    </source>
</evidence>
<dbReference type="SUPFAM" id="SSF53639">
    <property type="entry name" value="AraD/HMP-PK domain-like"/>
    <property type="match status" value="1"/>
</dbReference>
<feature type="domain" description="Class II aldolase/adducin N-terminal" evidence="3">
    <location>
        <begin position="31"/>
        <end position="230"/>
    </location>
</feature>
<dbReference type="EMBL" id="CP000859">
    <property type="protein sequence ID" value="ABW67699.1"/>
    <property type="molecule type" value="Genomic_DNA"/>
</dbReference>
<dbReference type="PRINTS" id="PR00081">
    <property type="entry name" value="GDHRDH"/>
</dbReference>
<dbReference type="SUPFAM" id="SSF51735">
    <property type="entry name" value="NAD(P)-binding Rossmann-fold domains"/>
    <property type="match status" value="1"/>
</dbReference>
<gene>
    <name evidence="4" type="ordered locus">Dole_1895</name>
</gene>
<dbReference type="Pfam" id="PF00106">
    <property type="entry name" value="adh_short"/>
    <property type="match status" value="1"/>
</dbReference>